<feature type="transmembrane region" description="Helical" evidence="14">
    <location>
        <begin position="87"/>
        <end position="108"/>
    </location>
</feature>
<evidence type="ECO:0000256" key="10">
    <source>
        <dbReference type="ARBA" id="ARBA00022840"/>
    </source>
</evidence>
<dbReference type="PANTHER" id="PTHR45569:SF1">
    <property type="entry name" value="SENSOR PROTEIN KDPD"/>
    <property type="match status" value="1"/>
</dbReference>
<evidence type="ECO:0000313" key="17">
    <source>
        <dbReference type="Proteomes" id="UP001501570"/>
    </source>
</evidence>
<dbReference type="Gene3D" id="1.20.120.620">
    <property type="entry name" value="Backbone structure of the membrane domain of e. Coli histidine kinase receptor kdpd"/>
    <property type="match status" value="1"/>
</dbReference>
<dbReference type="SMART" id="SM00387">
    <property type="entry name" value="HATPase_c"/>
    <property type="match status" value="1"/>
</dbReference>
<keyword evidence="12" id="KW-0902">Two-component regulatory system</keyword>
<evidence type="ECO:0000313" key="16">
    <source>
        <dbReference type="EMBL" id="GAA5181329.1"/>
    </source>
</evidence>
<comment type="catalytic activity">
    <reaction evidence="1">
        <text>ATP + protein L-histidine = ADP + protein N-phospho-L-histidine.</text>
        <dbReference type="EC" id="2.7.13.3"/>
    </reaction>
</comment>
<dbReference type="CDD" id="cd00082">
    <property type="entry name" value="HisKA"/>
    <property type="match status" value="1"/>
</dbReference>
<dbReference type="PROSITE" id="PS50109">
    <property type="entry name" value="HIS_KIN"/>
    <property type="match status" value="1"/>
</dbReference>
<dbReference type="RefSeq" id="WP_345627478.1">
    <property type="nucleotide sequence ID" value="NZ_BAABJQ010000004.1"/>
</dbReference>
<dbReference type="InterPro" id="IPR005467">
    <property type="entry name" value="His_kinase_dom"/>
</dbReference>
<dbReference type="Pfam" id="PF13493">
    <property type="entry name" value="DUF4118"/>
    <property type="match status" value="1"/>
</dbReference>
<dbReference type="Proteomes" id="UP001501570">
    <property type="component" value="Unassembled WGS sequence"/>
</dbReference>
<keyword evidence="13 14" id="KW-0472">Membrane</keyword>
<keyword evidence="17" id="KW-1185">Reference proteome</keyword>
<keyword evidence="6" id="KW-0808">Transferase</keyword>
<evidence type="ECO:0000256" key="6">
    <source>
        <dbReference type="ARBA" id="ARBA00022679"/>
    </source>
</evidence>
<evidence type="ECO:0000256" key="7">
    <source>
        <dbReference type="ARBA" id="ARBA00022692"/>
    </source>
</evidence>
<evidence type="ECO:0000256" key="8">
    <source>
        <dbReference type="ARBA" id="ARBA00022741"/>
    </source>
</evidence>
<keyword evidence="7 14" id="KW-0812">Transmembrane</keyword>
<dbReference type="PRINTS" id="PR00344">
    <property type="entry name" value="BCTRLSENSOR"/>
</dbReference>
<dbReference type="InterPro" id="IPR003594">
    <property type="entry name" value="HATPase_dom"/>
</dbReference>
<dbReference type="Gene3D" id="1.10.287.130">
    <property type="match status" value="1"/>
</dbReference>
<proteinExistence type="predicted"/>
<evidence type="ECO:0000256" key="4">
    <source>
        <dbReference type="ARBA" id="ARBA00012438"/>
    </source>
</evidence>
<feature type="transmembrane region" description="Helical" evidence="14">
    <location>
        <begin position="12"/>
        <end position="29"/>
    </location>
</feature>
<comment type="subcellular location">
    <subcellularLocation>
        <location evidence="3">Cell membrane</location>
    </subcellularLocation>
    <subcellularLocation>
        <location evidence="2">Membrane</location>
        <topology evidence="2">Multi-pass membrane protein</topology>
    </subcellularLocation>
</comment>
<feature type="transmembrane region" description="Helical" evidence="14">
    <location>
        <begin position="41"/>
        <end position="67"/>
    </location>
</feature>
<dbReference type="SMART" id="SM00388">
    <property type="entry name" value="HisKA"/>
    <property type="match status" value="1"/>
</dbReference>
<evidence type="ECO:0000256" key="1">
    <source>
        <dbReference type="ARBA" id="ARBA00000085"/>
    </source>
</evidence>
<evidence type="ECO:0000256" key="11">
    <source>
        <dbReference type="ARBA" id="ARBA00022989"/>
    </source>
</evidence>
<dbReference type="InterPro" id="IPR004358">
    <property type="entry name" value="Sig_transdc_His_kin-like_C"/>
</dbReference>
<dbReference type="InterPro" id="IPR003661">
    <property type="entry name" value="HisK_dim/P_dom"/>
</dbReference>
<dbReference type="InterPro" id="IPR036097">
    <property type="entry name" value="HisK_dim/P_sf"/>
</dbReference>
<keyword evidence="10" id="KW-0067">ATP-binding</keyword>
<keyword evidence="9" id="KW-0418">Kinase</keyword>
<comment type="caution">
    <text evidence="16">The sequence shown here is derived from an EMBL/GenBank/DDBJ whole genome shotgun (WGS) entry which is preliminary data.</text>
</comment>
<organism evidence="16 17">
    <name type="scientific">Rugosimonospora acidiphila</name>
    <dbReference type="NCBI Taxonomy" id="556531"/>
    <lineage>
        <taxon>Bacteria</taxon>
        <taxon>Bacillati</taxon>
        <taxon>Actinomycetota</taxon>
        <taxon>Actinomycetes</taxon>
        <taxon>Micromonosporales</taxon>
        <taxon>Micromonosporaceae</taxon>
        <taxon>Rugosimonospora</taxon>
    </lineage>
</organism>
<evidence type="ECO:0000256" key="13">
    <source>
        <dbReference type="ARBA" id="ARBA00023136"/>
    </source>
</evidence>
<dbReference type="InterPro" id="IPR025201">
    <property type="entry name" value="KdpD_TM"/>
</dbReference>
<dbReference type="Pfam" id="PF02518">
    <property type="entry name" value="HATPase_c"/>
    <property type="match status" value="1"/>
</dbReference>
<dbReference type="InterPro" id="IPR038318">
    <property type="entry name" value="KdpD_sf"/>
</dbReference>
<accession>A0ABP9RNC1</accession>
<dbReference type="SUPFAM" id="SSF47384">
    <property type="entry name" value="Homodimeric domain of signal transducing histidine kinase"/>
    <property type="match status" value="1"/>
</dbReference>
<keyword evidence="8" id="KW-0547">Nucleotide-binding</keyword>
<evidence type="ECO:0000259" key="15">
    <source>
        <dbReference type="PROSITE" id="PS50109"/>
    </source>
</evidence>
<keyword evidence="5" id="KW-0597">Phosphoprotein</keyword>
<dbReference type="Gene3D" id="3.30.565.10">
    <property type="entry name" value="Histidine kinase-like ATPase, C-terminal domain"/>
    <property type="match status" value="1"/>
</dbReference>
<dbReference type="EC" id="2.7.13.3" evidence="4"/>
<dbReference type="InterPro" id="IPR052023">
    <property type="entry name" value="Histidine_kinase_KdpD"/>
</dbReference>
<reference evidence="17" key="1">
    <citation type="journal article" date="2019" name="Int. J. Syst. Evol. Microbiol.">
        <title>The Global Catalogue of Microorganisms (GCM) 10K type strain sequencing project: providing services to taxonomists for standard genome sequencing and annotation.</title>
        <authorList>
            <consortium name="The Broad Institute Genomics Platform"/>
            <consortium name="The Broad Institute Genome Sequencing Center for Infectious Disease"/>
            <person name="Wu L."/>
            <person name="Ma J."/>
        </authorList>
    </citation>
    <scope>NUCLEOTIDE SEQUENCE [LARGE SCALE GENOMIC DNA]</scope>
    <source>
        <strain evidence="17">JCM 18304</strain>
    </source>
</reference>
<evidence type="ECO:0000256" key="5">
    <source>
        <dbReference type="ARBA" id="ARBA00022553"/>
    </source>
</evidence>
<evidence type="ECO:0000256" key="2">
    <source>
        <dbReference type="ARBA" id="ARBA00004141"/>
    </source>
</evidence>
<evidence type="ECO:0000256" key="14">
    <source>
        <dbReference type="SAM" id="Phobius"/>
    </source>
</evidence>
<dbReference type="PROSITE" id="PS51257">
    <property type="entry name" value="PROKAR_LIPOPROTEIN"/>
    <property type="match status" value="1"/>
</dbReference>
<dbReference type="InterPro" id="IPR036890">
    <property type="entry name" value="HATPase_C_sf"/>
</dbReference>
<keyword evidence="11 14" id="KW-1133">Transmembrane helix</keyword>
<feature type="domain" description="Histidine kinase" evidence="15">
    <location>
        <begin position="239"/>
        <end position="450"/>
    </location>
</feature>
<dbReference type="PANTHER" id="PTHR45569">
    <property type="entry name" value="SENSOR PROTEIN KDPD"/>
    <property type="match status" value="1"/>
</dbReference>
<gene>
    <name evidence="16" type="ORF">GCM10023322_15710</name>
</gene>
<evidence type="ECO:0000256" key="9">
    <source>
        <dbReference type="ARBA" id="ARBA00022777"/>
    </source>
</evidence>
<dbReference type="SUPFAM" id="SSF55874">
    <property type="entry name" value="ATPase domain of HSP90 chaperone/DNA topoisomerase II/histidine kinase"/>
    <property type="match status" value="1"/>
</dbReference>
<dbReference type="EMBL" id="BAABJQ010000004">
    <property type="protein sequence ID" value="GAA5181329.1"/>
    <property type="molecule type" value="Genomic_DNA"/>
</dbReference>
<dbReference type="Pfam" id="PF00512">
    <property type="entry name" value="HisKA"/>
    <property type="match status" value="1"/>
</dbReference>
<sequence>MIAQPRSTARTWLGLGLGVAGLACLSAMLERDNLTNAALLYLVPVVVVAAVGGVWLGLAAAVASDLLLNWYFVPPVHTLTVDRRGNLIALLVYVLVAVSVSVAVDLAARQRAAAARSGVEAELLARITATPVVDQSLNQLLGHVRDTFDLRGVALMEHGALVAAVGEPITSAPTLEVEAAPGLRLLAAGPDLLDDDRRLLGRLATAAARTLEAQRLAEQAAKAAQLAEVDRVRTAILAAVGHDLRTPLSSIKAAASSLRAGDVAFSTQDREELLETVEESTDRLDDLVENLLAMSRLQAGVLSVQARPVALDEVVARALLHAAPGAALEVAVGDDLPLVSADPGLLERVVANLVNNAVTASAGSAVTLCASVAPATVDLAVVDHGCGVPPADQERMFAPFQRLDDRTANGGLGLGLAIARGFTEAMGGALHPADTPGGGLTMTVTLPRAPRDPAAQERPQWTGQ</sequence>
<name>A0ABP9RNC1_9ACTN</name>
<evidence type="ECO:0000256" key="3">
    <source>
        <dbReference type="ARBA" id="ARBA00004236"/>
    </source>
</evidence>
<protein>
    <recommendedName>
        <fullName evidence="4">histidine kinase</fullName>
        <ecNumber evidence="4">2.7.13.3</ecNumber>
    </recommendedName>
</protein>
<evidence type="ECO:0000256" key="12">
    <source>
        <dbReference type="ARBA" id="ARBA00023012"/>
    </source>
</evidence>